<keyword evidence="3" id="KW-1185">Reference proteome</keyword>
<dbReference type="Pfam" id="PF11981">
    <property type="entry name" value="DUF3482"/>
    <property type="match status" value="1"/>
</dbReference>
<dbReference type="PANTHER" id="PTHR42714:SF7">
    <property type="entry name" value="G DOMAIN-CONTAINING PROTEIN"/>
    <property type="match status" value="1"/>
</dbReference>
<reference evidence="2 3" key="1">
    <citation type="journal article" date="2016" name="Genome Biol. Evol.">
        <title>Comparative Genomic Analyses of the Moraxella catarrhalis Serosensitive and Seroresistant Lineages Demonstrate Their Independent Evolution.</title>
        <authorList>
            <person name="Earl J.P."/>
            <person name="de Vries S.P."/>
            <person name="Ahmed A."/>
            <person name="Powell E."/>
            <person name="Schultz M.P."/>
            <person name="Hermans P.W."/>
            <person name="Hill D.J."/>
            <person name="Zhou Z."/>
            <person name="Constantinidou C.I."/>
            <person name="Hu F.Z."/>
            <person name="Bootsma H.J."/>
            <person name="Ehrlich G.D."/>
        </authorList>
    </citation>
    <scope>NUCLEOTIDE SEQUENCE [LARGE SCALE GENOMIC DNA]</scope>
    <source>
        <strain evidence="2 3">Z7542</strain>
    </source>
</reference>
<dbReference type="Proteomes" id="UP000078228">
    <property type="component" value="Unassembled WGS sequence"/>
</dbReference>
<dbReference type="EMBL" id="LXHC01000028">
    <property type="protein sequence ID" value="OAU94441.1"/>
    <property type="molecule type" value="Genomic_DNA"/>
</dbReference>
<organism evidence="2 3">
    <name type="scientific">Moraxella catarrhalis</name>
    <name type="common">Branhamella catarrhalis</name>
    <dbReference type="NCBI Taxonomy" id="480"/>
    <lineage>
        <taxon>Bacteria</taxon>
        <taxon>Pseudomonadati</taxon>
        <taxon>Pseudomonadota</taxon>
        <taxon>Gammaproteobacteria</taxon>
        <taxon>Moraxellales</taxon>
        <taxon>Moraxellaceae</taxon>
        <taxon>Moraxella</taxon>
    </lineage>
</organism>
<proteinExistence type="predicted"/>
<feature type="domain" description="G" evidence="1">
    <location>
        <begin position="12"/>
        <end position="160"/>
    </location>
</feature>
<dbReference type="RefSeq" id="WP_227512586.1">
    <property type="nucleotide sequence ID" value="NZ_LXHB01000098.1"/>
</dbReference>
<dbReference type="SUPFAM" id="SSF52540">
    <property type="entry name" value="P-loop containing nucleoside triphosphate hydrolases"/>
    <property type="match status" value="1"/>
</dbReference>
<evidence type="ECO:0000313" key="2">
    <source>
        <dbReference type="EMBL" id="OAU94441.1"/>
    </source>
</evidence>
<protein>
    <submittedName>
        <fullName evidence="2">Putative integral membrane protein</fullName>
    </submittedName>
</protein>
<dbReference type="PANTHER" id="PTHR42714">
    <property type="entry name" value="TRNA MODIFICATION GTPASE GTPBP3"/>
    <property type="match status" value="1"/>
</dbReference>
<dbReference type="Pfam" id="PF01926">
    <property type="entry name" value="MMR_HSR1"/>
    <property type="match status" value="1"/>
</dbReference>
<dbReference type="InterPro" id="IPR027417">
    <property type="entry name" value="P-loop_NTPase"/>
</dbReference>
<gene>
    <name evidence="2" type="ORF">AO384_1798</name>
</gene>
<dbReference type="Gene3D" id="3.40.50.300">
    <property type="entry name" value="P-loop containing nucleotide triphosphate hydrolases"/>
    <property type="match status" value="1"/>
</dbReference>
<dbReference type="InterPro" id="IPR006073">
    <property type="entry name" value="GTP-bd"/>
</dbReference>
<sequence>MTSTSSNRLTTISVIGHTNVGKTSLLRTLLRDSYFGEVQNASATTRHVSAVDVLSKDNVPLITLHDTPGLEDATGVMDFLQDHTNGRADGVERLSAFLQAVHNNDARLDGDFSQEAKVIKSLLEADIALYIIDAKEPVLGKYKDELAILAGSGTPILPVFNFINHPNHHMQTWREMLSRRALHVVNAFDTIAFDFENEMALWSNLSLLSNHDQNIERLKQERSDTWHELMETGSEMIADFLINVAAYHQKIASDADATPTLEQMQNTVRQGESILHDKLLNLYRFYHQSITSERLDITSSIQDVFDSELLAQYGIRTAGGSVTGMIIGAGIDVATLGASLGLGTAIGGVIGGLLPNSTTIKDKAMGVQTLMIDAPTITLLAARAQNLHHHLRHRGHASFSEIAASDQNLPWQSDKLPSPIKKARSHPKTIQVSMAATMTRQRLDQTWRNIWQKF</sequence>
<name>A0A198UDE9_MORCA</name>
<dbReference type="GO" id="GO:0002098">
    <property type="term" value="P:tRNA wobble uridine modification"/>
    <property type="evidence" value="ECO:0007669"/>
    <property type="project" value="TreeGrafter"/>
</dbReference>
<dbReference type="GO" id="GO:0005829">
    <property type="term" value="C:cytosol"/>
    <property type="evidence" value="ECO:0007669"/>
    <property type="project" value="TreeGrafter"/>
</dbReference>
<dbReference type="AlphaFoldDB" id="A0A198UDE9"/>
<dbReference type="GO" id="GO:0005525">
    <property type="term" value="F:GTP binding"/>
    <property type="evidence" value="ECO:0007669"/>
    <property type="project" value="InterPro"/>
</dbReference>
<comment type="caution">
    <text evidence="2">The sequence shown here is derived from an EMBL/GenBank/DDBJ whole genome shotgun (WGS) entry which is preliminary data.</text>
</comment>
<dbReference type="InterPro" id="IPR021871">
    <property type="entry name" value="DUF3482"/>
</dbReference>
<dbReference type="GO" id="GO:0030488">
    <property type="term" value="P:tRNA methylation"/>
    <property type="evidence" value="ECO:0007669"/>
    <property type="project" value="TreeGrafter"/>
</dbReference>
<evidence type="ECO:0000259" key="1">
    <source>
        <dbReference type="Pfam" id="PF01926"/>
    </source>
</evidence>
<dbReference type="PATRIC" id="fig|480.237.peg.381"/>
<evidence type="ECO:0000313" key="3">
    <source>
        <dbReference type="Proteomes" id="UP000078228"/>
    </source>
</evidence>
<accession>A0A198UDE9</accession>